<evidence type="ECO:0000256" key="4">
    <source>
        <dbReference type="ARBA" id="ARBA00023163"/>
    </source>
</evidence>
<evidence type="ECO:0000259" key="7">
    <source>
        <dbReference type="PROSITE" id="PS50217"/>
    </source>
</evidence>
<dbReference type="PANTHER" id="PTHR13044:SF14">
    <property type="entry name" value="CRYPTOCEPHAL, ISOFORM A"/>
    <property type="match status" value="1"/>
</dbReference>
<dbReference type="CDD" id="cd14705">
    <property type="entry name" value="bZIP_Zip1"/>
    <property type="match status" value="1"/>
</dbReference>
<dbReference type="EMBL" id="PDLN01000019">
    <property type="protein sequence ID" value="RDW60033.1"/>
    <property type="molecule type" value="Genomic_DNA"/>
</dbReference>
<dbReference type="SUPFAM" id="SSF57959">
    <property type="entry name" value="Leucine zipper domain"/>
    <property type="match status" value="1"/>
</dbReference>
<dbReference type="PROSITE" id="PS50217">
    <property type="entry name" value="BZIP"/>
    <property type="match status" value="1"/>
</dbReference>
<feature type="region of interest" description="Disordered" evidence="6">
    <location>
        <begin position="82"/>
        <end position="188"/>
    </location>
</feature>
<keyword evidence="9" id="KW-1185">Reference proteome</keyword>
<comment type="subcellular location">
    <subcellularLocation>
        <location evidence="1">Nucleus</location>
    </subcellularLocation>
</comment>
<feature type="region of interest" description="Disordered" evidence="6">
    <location>
        <begin position="203"/>
        <end position="232"/>
    </location>
</feature>
<evidence type="ECO:0000256" key="5">
    <source>
        <dbReference type="ARBA" id="ARBA00023242"/>
    </source>
</evidence>
<comment type="caution">
    <text evidence="8">The sequence shown here is derived from an EMBL/GenBank/DDBJ whole genome shotgun (WGS) entry which is preliminary data.</text>
</comment>
<feature type="region of interest" description="Disordered" evidence="6">
    <location>
        <begin position="254"/>
        <end position="284"/>
    </location>
</feature>
<keyword evidence="3" id="KW-0238">DNA-binding</keyword>
<keyword evidence="2" id="KW-0805">Transcription regulation</keyword>
<dbReference type="AlphaFoldDB" id="A0A3D8QDW4"/>
<dbReference type="GO" id="GO:0001228">
    <property type="term" value="F:DNA-binding transcription activator activity, RNA polymerase II-specific"/>
    <property type="evidence" value="ECO:0007669"/>
    <property type="project" value="TreeGrafter"/>
</dbReference>
<evidence type="ECO:0000313" key="9">
    <source>
        <dbReference type="Proteomes" id="UP000256328"/>
    </source>
</evidence>
<evidence type="ECO:0000256" key="2">
    <source>
        <dbReference type="ARBA" id="ARBA00023015"/>
    </source>
</evidence>
<reference evidence="8 9" key="1">
    <citation type="journal article" date="2018" name="IMA Fungus">
        <title>IMA Genome-F 9: Draft genome sequence of Annulohypoxylon stygium, Aspergillus mulundensis, Berkeleyomyces basicola (syn. Thielaviopsis basicola), Ceratocystis smalleyi, two Cercospora beticola strains, Coleophoma cylindrospora, Fusarium fracticaudum, Phialophora cf. hyalina, and Morchella septimelata.</title>
        <authorList>
            <person name="Wingfield B.D."/>
            <person name="Bills G.F."/>
            <person name="Dong Y."/>
            <person name="Huang W."/>
            <person name="Nel W.J."/>
            <person name="Swalarsk-Parry B.S."/>
            <person name="Vaghefi N."/>
            <person name="Wilken P.M."/>
            <person name="An Z."/>
            <person name="de Beer Z.W."/>
            <person name="De Vos L."/>
            <person name="Chen L."/>
            <person name="Duong T.A."/>
            <person name="Gao Y."/>
            <person name="Hammerbacher A."/>
            <person name="Kikkert J.R."/>
            <person name="Li Y."/>
            <person name="Li H."/>
            <person name="Li K."/>
            <person name="Li Q."/>
            <person name="Liu X."/>
            <person name="Ma X."/>
            <person name="Naidoo K."/>
            <person name="Pethybridge S.J."/>
            <person name="Sun J."/>
            <person name="Steenkamp E.T."/>
            <person name="van der Nest M.A."/>
            <person name="van Wyk S."/>
            <person name="Wingfield M.J."/>
            <person name="Xiong C."/>
            <person name="Yue Q."/>
            <person name="Zhang X."/>
        </authorList>
    </citation>
    <scope>NUCLEOTIDE SEQUENCE [LARGE SCALE GENOMIC DNA]</scope>
    <source>
        <strain evidence="8 9">BP5796</strain>
    </source>
</reference>
<evidence type="ECO:0000313" key="8">
    <source>
        <dbReference type="EMBL" id="RDW60033.1"/>
    </source>
</evidence>
<proteinExistence type="predicted"/>
<feature type="compositionally biased region" description="Polar residues" evidence="6">
    <location>
        <begin position="165"/>
        <end position="188"/>
    </location>
</feature>
<evidence type="ECO:0000256" key="1">
    <source>
        <dbReference type="ARBA" id="ARBA00004123"/>
    </source>
</evidence>
<protein>
    <recommendedName>
        <fullName evidence="7">BZIP domain-containing protein</fullName>
    </recommendedName>
</protein>
<feature type="domain" description="BZIP" evidence="7">
    <location>
        <begin position="193"/>
        <end position="256"/>
    </location>
</feature>
<feature type="compositionally biased region" description="Low complexity" evidence="6">
    <location>
        <begin position="94"/>
        <end position="111"/>
    </location>
</feature>
<dbReference type="PANTHER" id="PTHR13044">
    <property type="entry name" value="ACTIVATING TRANSCRIPTION FACTOR ATF 4/5"/>
    <property type="match status" value="1"/>
</dbReference>
<dbReference type="OrthoDB" id="1939598at2759"/>
<gene>
    <name evidence="8" type="ORF">BP5796_11639</name>
</gene>
<dbReference type="InterPro" id="IPR004827">
    <property type="entry name" value="bZIP"/>
</dbReference>
<keyword evidence="5" id="KW-0539">Nucleus</keyword>
<evidence type="ECO:0000256" key="6">
    <source>
        <dbReference type="SAM" id="MobiDB-lite"/>
    </source>
</evidence>
<dbReference type="Gene3D" id="1.20.5.170">
    <property type="match status" value="1"/>
</dbReference>
<organism evidence="8 9">
    <name type="scientific">Coleophoma crateriformis</name>
    <dbReference type="NCBI Taxonomy" id="565419"/>
    <lineage>
        <taxon>Eukaryota</taxon>
        <taxon>Fungi</taxon>
        <taxon>Dikarya</taxon>
        <taxon>Ascomycota</taxon>
        <taxon>Pezizomycotina</taxon>
        <taxon>Leotiomycetes</taxon>
        <taxon>Helotiales</taxon>
        <taxon>Dermateaceae</taxon>
        <taxon>Coleophoma</taxon>
    </lineage>
</organism>
<dbReference type="Proteomes" id="UP000256328">
    <property type="component" value="Unassembled WGS sequence"/>
</dbReference>
<dbReference type="Pfam" id="PF07716">
    <property type="entry name" value="bZIP_2"/>
    <property type="match status" value="1"/>
</dbReference>
<evidence type="ECO:0000256" key="3">
    <source>
        <dbReference type="ARBA" id="ARBA00023125"/>
    </source>
</evidence>
<feature type="compositionally biased region" description="Basic and acidic residues" evidence="6">
    <location>
        <begin position="217"/>
        <end position="232"/>
    </location>
</feature>
<dbReference type="GO" id="GO:0005634">
    <property type="term" value="C:nucleus"/>
    <property type="evidence" value="ECO:0007669"/>
    <property type="project" value="UniProtKB-SubCell"/>
</dbReference>
<dbReference type="GO" id="GO:0000977">
    <property type="term" value="F:RNA polymerase II transcription regulatory region sequence-specific DNA binding"/>
    <property type="evidence" value="ECO:0007669"/>
    <property type="project" value="TreeGrafter"/>
</dbReference>
<sequence length="284" mass="31679">MDLMFAQLDALAQPTPAPYSSPYSPVAATADAELNDAELNGLSTSPSAYHEWWLHEGQRQLKSSATEFTSLEGTEPFISPVAVPSESTASPYNTAATSPYSTPSPYSAPSPFTMEQHQYPPPHMTYYAPSSSSSSTSEEHNSYQHYAPPPAHSYPFSAAPYTTPFPGTNSLHTQPPTPGFSSTIPPYDSTYTAQEAELKRLRNTAASARFRAKKKQREANLEQSAKEKREQLQKMEERIKQLEKENQWLRELILRKGEVEKEKEEEGKRKGDEKKKGVGTEEEK</sequence>
<keyword evidence="4" id="KW-0804">Transcription</keyword>
<name>A0A3D8QDW4_9HELO</name>
<accession>A0A3D8QDW4</accession>
<dbReference type="InterPro" id="IPR046347">
    <property type="entry name" value="bZIP_sf"/>
</dbReference>
<dbReference type="PROSITE" id="PS00036">
    <property type="entry name" value="BZIP_BASIC"/>
    <property type="match status" value="1"/>
</dbReference>